<dbReference type="GO" id="GO:0005886">
    <property type="term" value="C:plasma membrane"/>
    <property type="evidence" value="ECO:0007669"/>
    <property type="project" value="UniProtKB-SubCell"/>
</dbReference>
<comment type="similarity">
    <text evidence="2">Belongs to the ABC transporter superfamily. ABCC family. Conjugate transporter (TC 3.A.1.208) subfamily.</text>
</comment>
<evidence type="ECO:0000259" key="13">
    <source>
        <dbReference type="PROSITE" id="PS50929"/>
    </source>
</evidence>
<keyword evidence="6" id="KW-0547">Nucleotide-binding</keyword>
<dbReference type="FunFam" id="1.20.1560.10:FF:000066">
    <property type="entry name" value="ABC multidrug transporter (Eurofung)"/>
    <property type="match status" value="1"/>
</dbReference>
<evidence type="ECO:0000256" key="2">
    <source>
        <dbReference type="ARBA" id="ARBA00009726"/>
    </source>
</evidence>
<evidence type="ECO:0008006" key="16">
    <source>
        <dbReference type="Google" id="ProtNLM"/>
    </source>
</evidence>
<evidence type="ECO:0000256" key="9">
    <source>
        <dbReference type="ARBA" id="ARBA00023136"/>
    </source>
</evidence>
<feature type="domain" description="ABC transporter" evidence="12">
    <location>
        <begin position="1194"/>
        <end position="1426"/>
    </location>
</feature>
<dbReference type="OMA" id="WIRNRSI"/>
<keyword evidence="10" id="KW-0325">Glycoprotein</keyword>
<protein>
    <recommendedName>
        <fullName evidence="16">ABC transporter</fullName>
    </recommendedName>
</protein>
<dbReference type="PROSITE" id="PS50893">
    <property type="entry name" value="ABC_TRANSPORTER_2"/>
    <property type="match status" value="2"/>
</dbReference>
<dbReference type="InterPro" id="IPR050173">
    <property type="entry name" value="ABC_transporter_C-like"/>
</dbReference>
<evidence type="ECO:0000256" key="6">
    <source>
        <dbReference type="ARBA" id="ARBA00022741"/>
    </source>
</evidence>
<dbReference type="FunFam" id="3.40.50.300:FF:001854">
    <property type="entry name" value="ABC multidrug transporter (Eurofung)"/>
    <property type="match status" value="1"/>
</dbReference>
<dbReference type="GO" id="GO:0016887">
    <property type="term" value="F:ATP hydrolysis activity"/>
    <property type="evidence" value="ECO:0007669"/>
    <property type="project" value="InterPro"/>
</dbReference>
<dbReference type="InterPro" id="IPR056227">
    <property type="entry name" value="TMD0_ABC"/>
</dbReference>
<gene>
    <name evidence="14" type="ORF">B7463_g10155</name>
</gene>
<dbReference type="CDD" id="cd03250">
    <property type="entry name" value="ABCC_MRP_domain1"/>
    <property type="match status" value="1"/>
</dbReference>
<keyword evidence="9 11" id="KW-0472">Membrane</keyword>
<dbReference type="InterPro" id="IPR017871">
    <property type="entry name" value="ABC_transporter-like_CS"/>
</dbReference>
<feature type="domain" description="ABC transmembrane type-1" evidence="13">
    <location>
        <begin position="874"/>
        <end position="1155"/>
    </location>
</feature>
<evidence type="ECO:0000256" key="11">
    <source>
        <dbReference type="SAM" id="Phobius"/>
    </source>
</evidence>
<feature type="transmembrane region" description="Helical" evidence="11">
    <location>
        <begin position="300"/>
        <end position="324"/>
    </location>
</feature>
<comment type="caution">
    <text evidence="14">The sequence shown here is derived from an EMBL/GenBank/DDBJ whole genome shotgun (WGS) entry which is preliminary data.</text>
</comment>
<keyword evidence="8 11" id="KW-1133">Transmembrane helix</keyword>
<feature type="transmembrane region" description="Helical" evidence="11">
    <location>
        <begin position="1088"/>
        <end position="1116"/>
    </location>
</feature>
<feature type="non-terminal residue" evidence="14">
    <location>
        <position position="1"/>
    </location>
</feature>
<feature type="transmembrane region" description="Helical" evidence="11">
    <location>
        <begin position="150"/>
        <end position="171"/>
    </location>
</feature>
<dbReference type="EMBL" id="NCSJ02000278">
    <property type="protein sequence ID" value="RFU26191.1"/>
    <property type="molecule type" value="Genomic_DNA"/>
</dbReference>
<evidence type="ECO:0000256" key="4">
    <source>
        <dbReference type="ARBA" id="ARBA00022475"/>
    </source>
</evidence>
<dbReference type="InterPro" id="IPR044726">
    <property type="entry name" value="ABCC_6TM_D2"/>
</dbReference>
<dbReference type="GO" id="GO:0005524">
    <property type="term" value="F:ATP binding"/>
    <property type="evidence" value="ECO:0007669"/>
    <property type="project" value="UniProtKB-KW"/>
</dbReference>
<feature type="transmembrane region" description="Helical" evidence="11">
    <location>
        <begin position="867"/>
        <end position="890"/>
    </location>
</feature>
<evidence type="ECO:0000313" key="15">
    <source>
        <dbReference type="Proteomes" id="UP000258309"/>
    </source>
</evidence>
<evidence type="ECO:0000256" key="3">
    <source>
        <dbReference type="ARBA" id="ARBA00022448"/>
    </source>
</evidence>
<dbReference type="Pfam" id="PF00664">
    <property type="entry name" value="ABC_membrane"/>
    <property type="match status" value="1"/>
</dbReference>
<dbReference type="SUPFAM" id="SSF52540">
    <property type="entry name" value="P-loop containing nucleoside triphosphate hydrolases"/>
    <property type="match status" value="2"/>
</dbReference>
<sequence length="1430" mass="156402">MVTASNVNNFGPRRDGSFDFTLLFEQSVLSILPSTLFLGVASLRIAWLFRREIHARSGGLLAAKLFASTILFGLQLALVALWSTHSTLQNRVTLAAAILALIDSCVIIPLVYAEHKRSIKPSIVLSVYLALSTLLDLAQGRSLFLQGQIGSTAIAGLFVATLATKLTLLLLEELSKRTLLIAKFQDSAIESTSGPINRAIFWWINQLFFKGFRILLGVGDLGSIDKKFSSNLLLSKLCYFWDKSNKTAKHSLLISTLSAFKVAFIAPIFPRLCLAGFSFAQPFLVNRVIDFVGQTPNDESSGIAGGLIGATALVYIGIALITILRGGLASLIFQKSMELSAAAADYGAAITLMSTDIEGIADGIKEMHEIWANVFELGVAVYLLQLYIGSACFVAVIPAVVCSIVTSYSTDGIGPARGEWNSGVEKRVSTTSSMLAQIKGLKMMGLTDYMSKLIQNLRVAELECSKKFRMFIVRIILITNFGDQMTPAVVVLAAVLWTQTGPEGFTVSKAFTSLSIVNLVALPVSSLVGSYPTFMSSLACFNRIQLFLNSDQQKDERECNTSLSTGLHPSNVDTQKLPSKGLADSTGKTIIELEHASFTIKDKTEPVLHDISISIERSSLTMIVGPVGSGKSSMLKAILGEIPISCGNVRVQQFRGSIAYCDQTAWLRNLSVRDNIVGQSEFDQDWFTSVINACSLQQDIASFSKGDMTLVGSGGISLSGGQKQRVALARAIYSRDSIVLLDDIFSALDPATSRTVFDRVLGSDGLLRQSGATVILTTHAVSLLPSSDYIIVLDKNGEIEQSGSLSHLQASDGYIKELALQARLSPAAENELQEKPEISTTDPEISPISTFDDAWKRQLGDLSLYKFYLKSVGALFAVVFVFLAIAYIFISRMPQIWLRIWTERGTNTDRGVYSGAYISFCVAAIIFSGLVVWWFFVVIIPKSATHLHWLLLDAVLKAPLWFFTTTDSGITLNRFSQDMTLFDQKLPIAFFETTLDSLDVVAGTALIASGAQYVGAVIPFCFVPLYFLQKIYLRTSRQMRHLDLEAKSPLYRHFTETLNGVVTIRAFGWRPSFLKENHRLLDDSQKPYYLLFCIQRWLAVVMDLFVAGIATVLVAFAVELTHTTSRGAIGLAMINIIGFNTSLSRLINSWTNLETSLGAAARLRDFLRDTPKEEKDYSGDLLSLPKDWPLVGSIELDNVTAKYQLSGDTILRDASLSIKPGQKVGICGRTGSGKSSLLLTILRLLETPTGSLYIDGLDLSSIPVNTTRSRLTTLPQDPVKLPGTVRDNLDPFKSIKSDDDLVSALTKVNMCDVITTRGGLDVEFDTLNLSHGQQQLFCLARALVHKSKVVLMDEATSSVDQQTDEEVQKALKSEFADCTVLAVAHRLETIGNSDVVVVVDQGKIVEVGNPQKLREEPGSLFKALWENRHG</sequence>
<keyword evidence="5 11" id="KW-0812">Transmembrane</keyword>
<feature type="domain" description="ABC transmembrane type-1" evidence="13">
    <location>
        <begin position="272"/>
        <end position="536"/>
    </location>
</feature>
<evidence type="ECO:0000259" key="12">
    <source>
        <dbReference type="PROSITE" id="PS50893"/>
    </source>
</evidence>
<evidence type="ECO:0000256" key="1">
    <source>
        <dbReference type="ARBA" id="ARBA00004651"/>
    </source>
</evidence>
<dbReference type="Pfam" id="PF00005">
    <property type="entry name" value="ABC_tran"/>
    <property type="match status" value="2"/>
</dbReference>
<dbReference type="FunFam" id="3.40.50.300:FF:000838">
    <property type="entry name" value="ABC multidrug transporter (Eurofung)"/>
    <property type="match status" value="1"/>
</dbReference>
<dbReference type="InterPro" id="IPR003593">
    <property type="entry name" value="AAA+_ATPase"/>
</dbReference>
<keyword evidence="15" id="KW-1185">Reference proteome</keyword>
<comment type="subcellular location">
    <subcellularLocation>
        <location evidence="1">Cell membrane</location>
        <topology evidence="1">Multi-pass membrane protein</topology>
    </subcellularLocation>
</comment>
<keyword evidence="7" id="KW-0067">ATP-binding</keyword>
<evidence type="ECO:0000256" key="5">
    <source>
        <dbReference type="ARBA" id="ARBA00022692"/>
    </source>
</evidence>
<name>A0A3E2GYK9_SCYLI</name>
<dbReference type="InterPro" id="IPR036640">
    <property type="entry name" value="ABC1_TM_sf"/>
</dbReference>
<dbReference type="Gene3D" id="1.20.1560.10">
    <property type="entry name" value="ABC transporter type 1, transmembrane domain"/>
    <property type="match status" value="2"/>
</dbReference>
<reference evidence="14 15" key="1">
    <citation type="submission" date="2018-05" db="EMBL/GenBank/DDBJ databases">
        <title>Draft genome sequence of Scytalidium lignicola DSM 105466, a ubiquitous saprotrophic fungus.</title>
        <authorList>
            <person name="Buettner E."/>
            <person name="Gebauer A.M."/>
            <person name="Hofrichter M."/>
            <person name="Liers C."/>
            <person name="Kellner H."/>
        </authorList>
    </citation>
    <scope>NUCLEOTIDE SEQUENCE [LARGE SCALE GENOMIC DNA]</scope>
    <source>
        <strain evidence="14 15">DSM 105466</strain>
    </source>
</reference>
<dbReference type="InterPro" id="IPR011527">
    <property type="entry name" value="ABC1_TM_dom"/>
</dbReference>
<dbReference type="OrthoDB" id="6500128at2759"/>
<feature type="transmembrane region" description="Helical" evidence="11">
    <location>
        <begin position="94"/>
        <end position="113"/>
    </location>
</feature>
<dbReference type="Gene3D" id="3.40.50.300">
    <property type="entry name" value="P-loop containing nucleotide triphosphate hydrolases"/>
    <property type="match status" value="2"/>
</dbReference>
<feature type="non-terminal residue" evidence="14">
    <location>
        <position position="1430"/>
    </location>
</feature>
<evidence type="ECO:0000256" key="10">
    <source>
        <dbReference type="ARBA" id="ARBA00023180"/>
    </source>
</evidence>
<dbReference type="PANTHER" id="PTHR24223:SF399">
    <property type="entry name" value="ABC TRANSPORTER ATNG"/>
    <property type="match status" value="1"/>
</dbReference>
<dbReference type="STRING" id="5539.A0A3E2GYK9"/>
<dbReference type="GO" id="GO:0140359">
    <property type="term" value="F:ABC-type transporter activity"/>
    <property type="evidence" value="ECO:0007669"/>
    <property type="project" value="InterPro"/>
</dbReference>
<feature type="transmembrane region" description="Helical" evidence="11">
    <location>
        <begin position="1000"/>
        <end position="1028"/>
    </location>
</feature>
<dbReference type="CDD" id="cd18580">
    <property type="entry name" value="ABC_6TM_ABCC_D2"/>
    <property type="match status" value="1"/>
</dbReference>
<keyword evidence="3" id="KW-0813">Transport</keyword>
<organism evidence="14 15">
    <name type="scientific">Scytalidium lignicola</name>
    <name type="common">Hyphomycete</name>
    <dbReference type="NCBI Taxonomy" id="5539"/>
    <lineage>
        <taxon>Eukaryota</taxon>
        <taxon>Fungi</taxon>
        <taxon>Dikarya</taxon>
        <taxon>Ascomycota</taxon>
        <taxon>Pezizomycotina</taxon>
        <taxon>Leotiomycetes</taxon>
        <taxon>Leotiomycetes incertae sedis</taxon>
        <taxon>Scytalidium</taxon>
    </lineage>
</organism>
<feature type="transmembrane region" description="Helical" evidence="11">
    <location>
        <begin position="125"/>
        <end position="144"/>
    </location>
</feature>
<dbReference type="Proteomes" id="UP000258309">
    <property type="component" value="Unassembled WGS sequence"/>
</dbReference>
<dbReference type="SMART" id="SM00382">
    <property type="entry name" value="AAA"/>
    <property type="match status" value="2"/>
</dbReference>
<accession>A0A3E2GYK9</accession>
<feature type="domain" description="ABC transporter" evidence="12">
    <location>
        <begin position="591"/>
        <end position="821"/>
    </location>
</feature>
<keyword evidence="4" id="KW-1003">Cell membrane</keyword>
<dbReference type="PANTHER" id="PTHR24223">
    <property type="entry name" value="ATP-BINDING CASSETTE SUB-FAMILY C"/>
    <property type="match status" value="1"/>
</dbReference>
<feature type="transmembrane region" description="Helical" evidence="11">
    <location>
        <begin position="252"/>
        <end position="280"/>
    </location>
</feature>
<dbReference type="InterPro" id="IPR027417">
    <property type="entry name" value="P-loop_NTPase"/>
</dbReference>
<evidence type="ECO:0000256" key="8">
    <source>
        <dbReference type="ARBA" id="ARBA00022989"/>
    </source>
</evidence>
<dbReference type="CDD" id="cd03244">
    <property type="entry name" value="ABCC_MRP_domain2"/>
    <property type="match status" value="1"/>
</dbReference>
<feature type="transmembrane region" description="Helical" evidence="11">
    <location>
        <begin position="916"/>
        <end position="940"/>
    </location>
</feature>
<evidence type="ECO:0000256" key="7">
    <source>
        <dbReference type="ARBA" id="ARBA00022840"/>
    </source>
</evidence>
<dbReference type="FunFam" id="1.20.1560.10:FF:000055">
    <property type="entry name" value="ABC multidrug transporter (Eurofung)"/>
    <property type="match status" value="1"/>
</dbReference>
<dbReference type="Pfam" id="PF24357">
    <property type="entry name" value="TMD0_ABC"/>
    <property type="match status" value="1"/>
</dbReference>
<feature type="transmembrane region" description="Helical" evidence="11">
    <location>
        <begin position="61"/>
        <end position="82"/>
    </location>
</feature>
<evidence type="ECO:0000313" key="14">
    <source>
        <dbReference type="EMBL" id="RFU26191.1"/>
    </source>
</evidence>
<feature type="transmembrane region" description="Helical" evidence="11">
    <location>
        <begin position="28"/>
        <end position="49"/>
    </location>
</feature>
<dbReference type="PROSITE" id="PS50929">
    <property type="entry name" value="ABC_TM1F"/>
    <property type="match status" value="2"/>
</dbReference>
<proteinExistence type="inferred from homology"/>
<dbReference type="InterPro" id="IPR003439">
    <property type="entry name" value="ABC_transporter-like_ATP-bd"/>
</dbReference>
<dbReference type="SUPFAM" id="SSF90123">
    <property type="entry name" value="ABC transporter transmembrane region"/>
    <property type="match status" value="2"/>
</dbReference>
<dbReference type="PROSITE" id="PS00211">
    <property type="entry name" value="ABC_TRANSPORTER_1"/>
    <property type="match status" value="2"/>
</dbReference>